<dbReference type="AlphaFoldDB" id="A0AAV2HRQ6"/>
<name>A0AAV2HRQ6_LYMST</name>
<dbReference type="Pfam" id="PF00147">
    <property type="entry name" value="Fibrinogen_C"/>
    <property type="match status" value="1"/>
</dbReference>
<dbReference type="Gene3D" id="3.90.215.10">
    <property type="entry name" value="Gamma Fibrinogen, chain A, domain 1"/>
    <property type="match status" value="1"/>
</dbReference>
<dbReference type="PROSITE" id="PS00022">
    <property type="entry name" value="EGF_1"/>
    <property type="match status" value="1"/>
</dbReference>
<keyword evidence="4" id="KW-1185">Reference proteome</keyword>
<dbReference type="Pfam" id="PF23106">
    <property type="entry name" value="EGF_Teneurin"/>
    <property type="match status" value="1"/>
</dbReference>
<feature type="non-terminal residue" evidence="3">
    <location>
        <position position="207"/>
    </location>
</feature>
<proteinExistence type="predicted"/>
<dbReference type="InterPro" id="IPR036056">
    <property type="entry name" value="Fibrinogen-like_C"/>
</dbReference>
<dbReference type="InterPro" id="IPR002181">
    <property type="entry name" value="Fibrinogen_a/b/g_C_dom"/>
</dbReference>
<dbReference type="SUPFAM" id="SSF56496">
    <property type="entry name" value="Fibrinogen C-terminal domain-like"/>
    <property type="match status" value="1"/>
</dbReference>
<gene>
    <name evidence="3" type="ORF">GSLYS_00010115001</name>
</gene>
<evidence type="ECO:0000259" key="2">
    <source>
        <dbReference type="PROSITE" id="PS01186"/>
    </source>
</evidence>
<dbReference type="PROSITE" id="PS01186">
    <property type="entry name" value="EGF_2"/>
    <property type="match status" value="1"/>
</dbReference>
<comment type="caution">
    <text evidence="3">The sequence shown here is derived from an EMBL/GenBank/DDBJ whole genome shotgun (WGS) entry which is preliminary data.</text>
</comment>
<dbReference type="InterPro" id="IPR000742">
    <property type="entry name" value="EGF"/>
</dbReference>
<sequence>FESVTCGPRGVYNYTSGTCDCPLGWTGLFCDVAPADCGFLLAGRYPAGRYLVEVRLSRLVNVTCEVTSGSCRLLLASNSGRSNHNKTWAEYVAGYAIDGNNFFLGLDSIHTLTASGSRGLKIDAVFDEASNTFLTWTYAGVAVSGPLSRYAITYTSASCQGSSQSFCSSSLPKCIVPMMVFSTYDVALNLLSVVTGPAVQAVAGWWF</sequence>
<feature type="domain" description="EGF-like" evidence="1 2">
    <location>
        <begin position="19"/>
        <end position="30"/>
    </location>
</feature>
<feature type="non-terminal residue" evidence="3">
    <location>
        <position position="1"/>
    </location>
</feature>
<accession>A0AAV2HRQ6</accession>
<dbReference type="Proteomes" id="UP001497497">
    <property type="component" value="Unassembled WGS sequence"/>
</dbReference>
<protein>
    <recommendedName>
        <fullName evidence="1 2">EGF-like domain-containing protein</fullName>
    </recommendedName>
</protein>
<dbReference type="EMBL" id="CAXITT010000223">
    <property type="protein sequence ID" value="CAL1536202.1"/>
    <property type="molecule type" value="Genomic_DNA"/>
</dbReference>
<organism evidence="3 4">
    <name type="scientific">Lymnaea stagnalis</name>
    <name type="common">Great pond snail</name>
    <name type="synonym">Helix stagnalis</name>
    <dbReference type="NCBI Taxonomy" id="6523"/>
    <lineage>
        <taxon>Eukaryota</taxon>
        <taxon>Metazoa</taxon>
        <taxon>Spiralia</taxon>
        <taxon>Lophotrochozoa</taxon>
        <taxon>Mollusca</taxon>
        <taxon>Gastropoda</taxon>
        <taxon>Heterobranchia</taxon>
        <taxon>Euthyneura</taxon>
        <taxon>Panpulmonata</taxon>
        <taxon>Hygrophila</taxon>
        <taxon>Lymnaeoidea</taxon>
        <taxon>Lymnaeidae</taxon>
        <taxon>Lymnaea</taxon>
    </lineage>
</organism>
<evidence type="ECO:0000313" key="4">
    <source>
        <dbReference type="Proteomes" id="UP001497497"/>
    </source>
</evidence>
<dbReference type="InterPro" id="IPR014716">
    <property type="entry name" value="Fibrinogen_a/b/g_C_1"/>
</dbReference>
<evidence type="ECO:0000313" key="3">
    <source>
        <dbReference type="EMBL" id="CAL1536202.1"/>
    </source>
</evidence>
<reference evidence="3 4" key="1">
    <citation type="submission" date="2024-04" db="EMBL/GenBank/DDBJ databases">
        <authorList>
            <consortium name="Genoscope - CEA"/>
            <person name="William W."/>
        </authorList>
    </citation>
    <scope>NUCLEOTIDE SEQUENCE [LARGE SCALE GENOMIC DNA]</scope>
</reference>
<evidence type="ECO:0000259" key="1">
    <source>
        <dbReference type="PROSITE" id="PS00022"/>
    </source>
</evidence>